<dbReference type="GO" id="GO:0006952">
    <property type="term" value="P:defense response"/>
    <property type="evidence" value="ECO:0007669"/>
    <property type="project" value="UniProtKB-ARBA"/>
</dbReference>
<organism evidence="10 11">
    <name type="scientific">Fraxinus pennsylvanica</name>
    <dbReference type="NCBI Taxonomy" id="56036"/>
    <lineage>
        <taxon>Eukaryota</taxon>
        <taxon>Viridiplantae</taxon>
        <taxon>Streptophyta</taxon>
        <taxon>Embryophyta</taxon>
        <taxon>Tracheophyta</taxon>
        <taxon>Spermatophyta</taxon>
        <taxon>Magnoliopsida</taxon>
        <taxon>eudicotyledons</taxon>
        <taxon>Gunneridae</taxon>
        <taxon>Pentapetalae</taxon>
        <taxon>asterids</taxon>
        <taxon>lamiids</taxon>
        <taxon>Lamiales</taxon>
        <taxon>Oleaceae</taxon>
        <taxon>Oleeae</taxon>
        <taxon>Fraxinus</taxon>
    </lineage>
</organism>
<accession>A0AAD2EF62</accession>
<comment type="subcellular location">
    <subcellularLocation>
        <location evidence="1">Membrane</location>
    </subcellularLocation>
</comment>
<evidence type="ECO:0000313" key="10">
    <source>
        <dbReference type="EMBL" id="CAI9787108.1"/>
    </source>
</evidence>
<keyword evidence="2" id="KW-0433">Leucine-rich repeat</keyword>
<evidence type="ECO:0000313" key="11">
    <source>
        <dbReference type="Proteomes" id="UP000834106"/>
    </source>
</evidence>
<keyword evidence="4 8" id="KW-0732">Signal</keyword>
<dbReference type="AlphaFoldDB" id="A0AAD2EF62"/>
<dbReference type="InterPro" id="IPR032675">
    <property type="entry name" value="LRR_dom_sf"/>
</dbReference>
<evidence type="ECO:0000259" key="9">
    <source>
        <dbReference type="Pfam" id="PF08263"/>
    </source>
</evidence>
<feature type="domain" description="Leucine-rich repeat-containing N-terminal plant-type" evidence="9">
    <location>
        <begin position="34"/>
        <end position="77"/>
    </location>
</feature>
<dbReference type="InterPro" id="IPR053213">
    <property type="entry name" value="RLP29"/>
</dbReference>
<dbReference type="InterPro" id="IPR003591">
    <property type="entry name" value="Leu-rich_rpt_typical-subtyp"/>
</dbReference>
<evidence type="ECO:0000256" key="7">
    <source>
        <dbReference type="ARBA" id="ARBA00023136"/>
    </source>
</evidence>
<dbReference type="GO" id="GO:0051707">
    <property type="term" value="P:response to other organism"/>
    <property type="evidence" value="ECO:0007669"/>
    <property type="project" value="UniProtKB-ARBA"/>
</dbReference>
<keyword evidence="6" id="KW-1133">Transmembrane helix</keyword>
<keyword evidence="11" id="KW-1185">Reference proteome</keyword>
<evidence type="ECO:0000256" key="4">
    <source>
        <dbReference type="ARBA" id="ARBA00022729"/>
    </source>
</evidence>
<reference evidence="10" key="1">
    <citation type="submission" date="2023-05" db="EMBL/GenBank/DDBJ databases">
        <authorList>
            <person name="Huff M."/>
        </authorList>
    </citation>
    <scope>NUCLEOTIDE SEQUENCE</scope>
</reference>
<dbReference type="GO" id="GO:0016020">
    <property type="term" value="C:membrane"/>
    <property type="evidence" value="ECO:0007669"/>
    <property type="project" value="UniProtKB-SubCell"/>
</dbReference>
<dbReference type="SUPFAM" id="SSF52058">
    <property type="entry name" value="L domain-like"/>
    <property type="match status" value="1"/>
</dbReference>
<evidence type="ECO:0000256" key="6">
    <source>
        <dbReference type="ARBA" id="ARBA00022989"/>
    </source>
</evidence>
<keyword evidence="3" id="KW-0812">Transmembrane</keyword>
<gene>
    <name evidence="10" type="ORF">FPE_LOCUS34538</name>
</gene>
<evidence type="ECO:0000256" key="3">
    <source>
        <dbReference type="ARBA" id="ARBA00022692"/>
    </source>
</evidence>
<evidence type="ECO:0000256" key="1">
    <source>
        <dbReference type="ARBA" id="ARBA00004370"/>
    </source>
</evidence>
<feature type="signal peptide" evidence="8">
    <location>
        <begin position="1"/>
        <end position="24"/>
    </location>
</feature>
<evidence type="ECO:0000256" key="2">
    <source>
        <dbReference type="ARBA" id="ARBA00022614"/>
    </source>
</evidence>
<evidence type="ECO:0000256" key="5">
    <source>
        <dbReference type="ARBA" id="ARBA00022737"/>
    </source>
</evidence>
<dbReference type="InterPro" id="IPR013210">
    <property type="entry name" value="LRR_N_plant-typ"/>
</dbReference>
<dbReference type="Pfam" id="PF00560">
    <property type="entry name" value="LRR_1"/>
    <property type="match status" value="1"/>
</dbReference>
<keyword evidence="7" id="KW-0472">Membrane</keyword>
<proteinExistence type="predicted"/>
<protein>
    <recommendedName>
        <fullName evidence="9">Leucine-rich repeat-containing N-terminal plant-type domain-containing protein</fullName>
    </recommendedName>
</protein>
<keyword evidence="5" id="KW-0677">Repeat</keyword>
<dbReference type="FunFam" id="3.80.10.10:FF:000400">
    <property type="entry name" value="Nuclear pore complex protein NUP107"/>
    <property type="match status" value="1"/>
</dbReference>
<dbReference type="SMART" id="SM00369">
    <property type="entry name" value="LRR_TYP"/>
    <property type="match status" value="3"/>
</dbReference>
<dbReference type="InterPro" id="IPR001611">
    <property type="entry name" value="Leu-rich_rpt"/>
</dbReference>
<dbReference type="Gene3D" id="3.80.10.10">
    <property type="entry name" value="Ribonuclease Inhibitor"/>
    <property type="match status" value="2"/>
</dbReference>
<dbReference type="EMBL" id="OU503058">
    <property type="protein sequence ID" value="CAI9787108.1"/>
    <property type="molecule type" value="Genomic_DNA"/>
</dbReference>
<dbReference type="PANTHER" id="PTHR48009:SF1">
    <property type="entry name" value="LEUCINE-RICH REPEAT (LRR) FAMILY PROTEIN"/>
    <property type="match status" value="1"/>
</dbReference>
<dbReference type="Pfam" id="PF13855">
    <property type="entry name" value="LRR_8"/>
    <property type="match status" value="1"/>
</dbReference>
<evidence type="ECO:0000256" key="8">
    <source>
        <dbReference type="SAM" id="SignalP"/>
    </source>
</evidence>
<dbReference type="Pfam" id="PF08263">
    <property type="entry name" value="LRRNT_2"/>
    <property type="match status" value="1"/>
</dbReference>
<dbReference type="Proteomes" id="UP000834106">
    <property type="component" value="Chromosome 23"/>
</dbReference>
<name>A0AAD2EF62_9LAMI</name>
<feature type="chain" id="PRO_5041947698" description="Leucine-rich repeat-containing N-terminal plant-type domain-containing protein" evidence="8">
    <location>
        <begin position="25"/>
        <end position="429"/>
    </location>
</feature>
<sequence length="429" mass="46590">MAKKCSLLMLAFVLYLIHCRSTIAQVQNNISAIDLEALHQIKNTLIDIRTTTSLHFFSSWDFDSGDPCLSFAGVTCSSSEQPRRVESLVLGTGLSDSPGLAGTLSPFIANLTELSQLVLFAGIVTGTIPSQLGSLRKLRVLSLTNNHLTGTIPASIFALPDLHTVDFSHNYLSGTIPPTISASTQLKVLLLADNKISGQLPRGFPQQLLHLDFSQNNISSMLPPRMPASLRYLSASQNRMWGPLNCLESIPELVYLDLSMNNFSGGLPTSLFQPKLTSMLLQRNNLSGGLPPLSPYPYGPGSIIDLSHNFLTGEITGVLVGVESLFLNNNQLTGTVPKEYFGSLSAGKTKTLYLQHNYITGFQTAAGSSWPPWDSVAVCLSYNCMEVPVVVGKMACPSSIGEQISRPAYQCSAFHNRNTTSKEKEDYIN</sequence>
<dbReference type="PANTHER" id="PTHR48009">
    <property type="entry name" value="LEUCINE-RICH REPEAT (LRR) FAMILY PROTEIN"/>
    <property type="match status" value="1"/>
</dbReference>